<evidence type="ECO:0000259" key="1">
    <source>
        <dbReference type="Pfam" id="PF00934"/>
    </source>
</evidence>
<gene>
    <name evidence="3" type="primary">PE4</name>
    <name evidence="3" type="ORF">MLAC_40600</name>
</gene>
<dbReference type="SUPFAM" id="SSF53474">
    <property type="entry name" value="alpha/beta-Hydrolases"/>
    <property type="match status" value="1"/>
</dbReference>
<evidence type="ECO:0000313" key="4">
    <source>
        <dbReference type="Proteomes" id="UP000466396"/>
    </source>
</evidence>
<feature type="domain" description="PE-PPE" evidence="2">
    <location>
        <begin position="179"/>
        <end position="404"/>
    </location>
</feature>
<dbReference type="InterPro" id="IPR038332">
    <property type="entry name" value="PPE_sf"/>
</dbReference>
<dbReference type="Gene3D" id="1.10.287.850">
    <property type="entry name" value="HP0062-like domain"/>
    <property type="match status" value="1"/>
</dbReference>
<dbReference type="InterPro" id="IPR029058">
    <property type="entry name" value="AB_hydrolase_fold"/>
</dbReference>
<dbReference type="Pfam" id="PF00934">
    <property type="entry name" value="PE"/>
    <property type="match status" value="1"/>
</dbReference>
<protein>
    <submittedName>
        <fullName evidence="3">PE family protein</fullName>
    </submittedName>
</protein>
<dbReference type="EMBL" id="AP022581">
    <property type="protein sequence ID" value="BBX98766.1"/>
    <property type="molecule type" value="Genomic_DNA"/>
</dbReference>
<dbReference type="InterPro" id="IPR000084">
    <property type="entry name" value="PE-PGRS_N"/>
</dbReference>
<accession>A0A7I7NQ64</accession>
<organism evidence="3 4">
    <name type="scientific">Mycobacterium lacus</name>
    <dbReference type="NCBI Taxonomy" id="169765"/>
    <lineage>
        <taxon>Bacteria</taxon>
        <taxon>Bacillati</taxon>
        <taxon>Actinomycetota</taxon>
        <taxon>Actinomycetes</taxon>
        <taxon>Mycobacteriales</taxon>
        <taxon>Mycobacteriaceae</taxon>
        <taxon>Mycobacterium</taxon>
    </lineage>
</organism>
<evidence type="ECO:0000313" key="3">
    <source>
        <dbReference type="EMBL" id="BBX98766.1"/>
    </source>
</evidence>
<dbReference type="InterPro" id="IPR013228">
    <property type="entry name" value="PE-PPE_C"/>
</dbReference>
<name>A0A7I7NQ64_9MYCO</name>
<dbReference type="Proteomes" id="UP000466396">
    <property type="component" value="Chromosome"/>
</dbReference>
<dbReference type="SUPFAM" id="SSF140459">
    <property type="entry name" value="PE/PPE dimer-like"/>
    <property type="match status" value="1"/>
</dbReference>
<evidence type="ECO:0000259" key="2">
    <source>
        <dbReference type="Pfam" id="PF08237"/>
    </source>
</evidence>
<dbReference type="Pfam" id="PF08237">
    <property type="entry name" value="PE-PPE"/>
    <property type="match status" value="1"/>
</dbReference>
<feature type="domain" description="PE" evidence="1">
    <location>
        <begin position="10"/>
        <end position="99"/>
    </location>
</feature>
<dbReference type="KEGG" id="mlj:MLAC_40600"/>
<keyword evidence="4" id="KW-1185">Reference proteome</keyword>
<proteinExistence type="predicted"/>
<sequence>MKEGEMSHLLTAPDMLATAATDVDGIASAISAANAAAAGPTSSVLAAANDEVSAAIARIFGAYGQEYQAIVKQAAAFHHEFTRALAAAANAYTHAEAANAALVNGAVSNALGAINAPIRSLSGQPAVSAGGSGALTTARSALLADPVVALIMGGTNNPLPDPEYVTTINSKYIQPLFGGAIPQGLFTPEQFWPVTPNLGNMTFNQSVTQGVALLSAEVTNQLGMGNKVVVFGYSQSATIVNNYINGLIAAGSPNASDISFVTIGNPNTPEGGLLSRFPGFYIPFLDVPFNGATPPNSPYPTSIYTIQYDGIANAPRYPLHILSDINALMGYFYVHGDYPNLTAAQIANAVPLPTSPGYAGNTQYYMILTQDLPLLQPIRDIPYAGPPIADLFQPQLRVLVDLGYGDYGPGLNYADIPTPAGLLSIPNPFAVTYYLVKGSLQAPYGAAVEIGVEAGLIGPEWFPDTYPWVPSLNPGLNFYLGQPQVTLLSLLSGGLGDVLRLIPPPVFD</sequence>
<reference evidence="3 4" key="1">
    <citation type="journal article" date="2019" name="Emerg. Microbes Infect.">
        <title>Comprehensive subspecies identification of 175 nontuberculous mycobacteria species based on 7547 genomic profiles.</title>
        <authorList>
            <person name="Matsumoto Y."/>
            <person name="Kinjo T."/>
            <person name="Motooka D."/>
            <person name="Nabeya D."/>
            <person name="Jung N."/>
            <person name="Uechi K."/>
            <person name="Horii T."/>
            <person name="Iida T."/>
            <person name="Fujita J."/>
            <person name="Nakamura S."/>
        </authorList>
    </citation>
    <scope>NUCLEOTIDE SEQUENCE [LARGE SCALE GENOMIC DNA]</scope>
    <source>
        <strain evidence="3 4">JCM 15657</strain>
    </source>
</reference>
<dbReference type="AlphaFoldDB" id="A0A7I7NQ64"/>
<dbReference type="Gene3D" id="3.40.50.1820">
    <property type="entry name" value="alpha/beta hydrolase"/>
    <property type="match status" value="1"/>
</dbReference>